<name>A0A6J6FMN7_9ZZZZ</name>
<sequence length="92" mass="10023">MVIAEVVFVLERALKVTRPRVADIVQSLLAMPNVVVVDKGVIGRALQIYQRGSIHFVEAYLAATAESTGVGRIASFDRAIDRISTVTRVEVV</sequence>
<dbReference type="Gene3D" id="3.40.50.1010">
    <property type="entry name" value="5'-nuclease"/>
    <property type="match status" value="1"/>
</dbReference>
<evidence type="ECO:0000313" key="2">
    <source>
        <dbReference type="EMBL" id="CAB4588989.1"/>
    </source>
</evidence>
<protein>
    <submittedName>
        <fullName evidence="2">Unannotated protein</fullName>
    </submittedName>
</protein>
<dbReference type="AlphaFoldDB" id="A0A6J6FMN7"/>
<evidence type="ECO:0000259" key="1">
    <source>
        <dbReference type="PROSITE" id="PS50042"/>
    </source>
</evidence>
<dbReference type="Pfam" id="PF01850">
    <property type="entry name" value="PIN"/>
    <property type="match status" value="1"/>
</dbReference>
<feature type="domain" description="Cyclic nucleotide-binding" evidence="1">
    <location>
        <begin position="9"/>
        <end position="92"/>
    </location>
</feature>
<dbReference type="InterPro" id="IPR000595">
    <property type="entry name" value="cNMP-bd_dom"/>
</dbReference>
<proteinExistence type="predicted"/>
<reference evidence="2" key="1">
    <citation type="submission" date="2020-05" db="EMBL/GenBank/DDBJ databases">
        <authorList>
            <person name="Chiriac C."/>
            <person name="Salcher M."/>
            <person name="Ghai R."/>
            <person name="Kavagutti S V."/>
        </authorList>
    </citation>
    <scope>NUCLEOTIDE SEQUENCE</scope>
</reference>
<dbReference type="InterPro" id="IPR002716">
    <property type="entry name" value="PIN_dom"/>
</dbReference>
<dbReference type="PROSITE" id="PS50042">
    <property type="entry name" value="CNMP_BINDING_3"/>
    <property type="match status" value="1"/>
</dbReference>
<dbReference type="EMBL" id="CAEZTS010000160">
    <property type="protein sequence ID" value="CAB4588989.1"/>
    <property type="molecule type" value="Genomic_DNA"/>
</dbReference>
<accession>A0A6J6FMN7</accession>
<gene>
    <name evidence="2" type="ORF">UFOPK1722_01534</name>
</gene>
<dbReference type="SUPFAM" id="SSF88723">
    <property type="entry name" value="PIN domain-like"/>
    <property type="match status" value="1"/>
</dbReference>
<dbReference type="InterPro" id="IPR029060">
    <property type="entry name" value="PIN-like_dom_sf"/>
</dbReference>
<organism evidence="2">
    <name type="scientific">freshwater metagenome</name>
    <dbReference type="NCBI Taxonomy" id="449393"/>
    <lineage>
        <taxon>unclassified sequences</taxon>
        <taxon>metagenomes</taxon>
        <taxon>ecological metagenomes</taxon>
    </lineage>
</organism>